<dbReference type="PIRSF" id="PIRSF018266">
    <property type="entry name" value="FecR"/>
    <property type="match status" value="1"/>
</dbReference>
<dbReference type="Proteomes" id="UP000199455">
    <property type="component" value="Unassembled WGS sequence"/>
</dbReference>
<dbReference type="PANTHER" id="PTHR30273">
    <property type="entry name" value="PERIPLASMIC SIGNAL SENSOR AND SIGMA FACTOR ACTIVATOR FECR-RELATED"/>
    <property type="match status" value="1"/>
</dbReference>
<organism evidence="4 5">
    <name type="scientific">Pedobacter soli</name>
    <dbReference type="NCBI Taxonomy" id="390242"/>
    <lineage>
        <taxon>Bacteria</taxon>
        <taxon>Pseudomonadati</taxon>
        <taxon>Bacteroidota</taxon>
        <taxon>Sphingobacteriia</taxon>
        <taxon>Sphingobacteriales</taxon>
        <taxon>Sphingobacteriaceae</taxon>
        <taxon>Pedobacter</taxon>
    </lineage>
</organism>
<keyword evidence="1" id="KW-0472">Membrane</keyword>
<reference evidence="5" key="1">
    <citation type="submission" date="2016-10" db="EMBL/GenBank/DDBJ databases">
        <authorList>
            <person name="Varghese N."/>
            <person name="Submissions S."/>
        </authorList>
    </citation>
    <scope>NUCLEOTIDE SEQUENCE [LARGE SCALE GENOMIC DNA]</scope>
    <source>
        <strain evidence="5">DSM 18609</strain>
    </source>
</reference>
<feature type="domain" description="Protein FecR C-terminal" evidence="3">
    <location>
        <begin position="269"/>
        <end position="336"/>
    </location>
</feature>
<dbReference type="Gene3D" id="2.60.120.1440">
    <property type="match status" value="1"/>
</dbReference>
<dbReference type="PANTHER" id="PTHR30273:SF2">
    <property type="entry name" value="PROTEIN FECR"/>
    <property type="match status" value="1"/>
</dbReference>
<evidence type="ECO:0000259" key="2">
    <source>
        <dbReference type="Pfam" id="PF04773"/>
    </source>
</evidence>
<dbReference type="STRING" id="390242.SAMN04488024_11141"/>
<sequence length="340" mass="38464">MNQKSFYDLLTRYHDGNCTEAEKLWVDKWYHNLNSKSFEDLSDAALDEMQQSVWQNINPDATKLVKTATIKRLWPKFAIAASFIVAFLIGGLYWANKNNAENAFMSDNEGLELISKTNDTNRPIIVSLSDESKITLDPKANIIYPKDFATDKRTVYLKGNAFFSVSKNPKRPFYVYNRTLVVRVLGTSFFVKSSVNQQPAQVSVRTGKVQVNENENCSLFRLSDKRVAKPILLKPNQKGIYTDHNLSKTLVEHPIPLAVAYNVPNTVSYNFKEKSLKEIFSTLSEAYGIDILTSQQDILNYTFTGDLSNKGLYEQLDLICGSISGKYKIKGTSIMVSNTN</sequence>
<dbReference type="InterPro" id="IPR012373">
    <property type="entry name" value="Ferrdict_sens_TM"/>
</dbReference>
<dbReference type="EMBL" id="FMZH01000011">
    <property type="protein sequence ID" value="SDE06324.1"/>
    <property type="molecule type" value="Genomic_DNA"/>
</dbReference>
<dbReference type="RefSeq" id="WP_090771726.1">
    <property type="nucleotide sequence ID" value="NZ_FMZH01000011.1"/>
</dbReference>
<dbReference type="Gene3D" id="3.55.50.30">
    <property type="match status" value="1"/>
</dbReference>
<accession>A0A1G6ZU45</accession>
<feature type="transmembrane region" description="Helical" evidence="1">
    <location>
        <begin position="73"/>
        <end position="95"/>
    </location>
</feature>
<keyword evidence="1" id="KW-1133">Transmembrane helix</keyword>
<evidence type="ECO:0000256" key="1">
    <source>
        <dbReference type="SAM" id="Phobius"/>
    </source>
</evidence>
<keyword evidence="1" id="KW-0812">Transmembrane</keyword>
<proteinExistence type="predicted"/>
<dbReference type="InterPro" id="IPR006860">
    <property type="entry name" value="FecR"/>
</dbReference>
<dbReference type="GO" id="GO:0016989">
    <property type="term" value="F:sigma factor antagonist activity"/>
    <property type="evidence" value="ECO:0007669"/>
    <property type="project" value="TreeGrafter"/>
</dbReference>
<dbReference type="InterPro" id="IPR032508">
    <property type="entry name" value="FecR_C"/>
</dbReference>
<feature type="domain" description="FecR protein" evidence="2">
    <location>
        <begin position="126"/>
        <end position="210"/>
    </location>
</feature>
<dbReference type="Pfam" id="PF16344">
    <property type="entry name" value="FecR_C"/>
    <property type="match status" value="1"/>
</dbReference>
<protein>
    <submittedName>
        <fullName evidence="4">FecR family protein</fullName>
    </submittedName>
</protein>
<keyword evidence="5" id="KW-1185">Reference proteome</keyword>
<dbReference type="Pfam" id="PF04773">
    <property type="entry name" value="FecR"/>
    <property type="match status" value="1"/>
</dbReference>
<gene>
    <name evidence="4" type="ORF">SAMN04488024_11141</name>
</gene>
<dbReference type="AlphaFoldDB" id="A0A1G6ZU45"/>
<evidence type="ECO:0000313" key="4">
    <source>
        <dbReference type="EMBL" id="SDE06324.1"/>
    </source>
</evidence>
<evidence type="ECO:0000259" key="3">
    <source>
        <dbReference type="Pfam" id="PF16344"/>
    </source>
</evidence>
<name>A0A1G6ZU45_9SPHI</name>
<evidence type="ECO:0000313" key="5">
    <source>
        <dbReference type="Proteomes" id="UP000199455"/>
    </source>
</evidence>